<proteinExistence type="predicted"/>
<name>A0A6M0RD71_9CYAN</name>
<dbReference type="Gene3D" id="3.40.50.720">
    <property type="entry name" value="NAD(P)-binding Rossmann-like Domain"/>
    <property type="match status" value="1"/>
</dbReference>
<sequence length="85" mass="9738">MGYSVRTSPYEQWQREVINVHNALSPLAKVLMEVVQGHSLTRLEIWLAGTQMFDCRNTLQGLNQTQIACPAVDKQMLMKYLENIS</sequence>
<evidence type="ECO:0000313" key="1">
    <source>
        <dbReference type="EMBL" id="NEZ54257.1"/>
    </source>
</evidence>
<evidence type="ECO:0000313" key="2">
    <source>
        <dbReference type="Proteomes" id="UP000481033"/>
    </source>
</evidence>
<reference evidence="1 2" key="1">
    <citation type="journal article" date="2020" name="Microb. Ecol.">
        <title>Ecogenomics of the Marine Benthic Filamentous Cyanobacterium Adonisia.</title>
        <authorList>
            <person name="Walter J.M."/>
            <person name="Coutinho F.H."/>
            <person name="Leomil L."/>
            <person name="Hargreaves P.I."/>
            <person name="Campeao M.E."/>
            <person name="Vieira V.V."/>
            <person name="Silva B.S."/>
            <person name="Fistarol G.O."/>
            <person name="Salomon P.S."/>
            <person name="Sawabe T."/>
            <person name="Mino S."/>
            <person name="Hosokawa M."/>
            <person name="Miyashita H."/>
            <person name="Maruyama F."/>
            <person name="van Verk M.C."/>
            <person name="Dutilh B.E."/>
            <person name="Thompson C.C."/>
            <person name="Thompson F.L."/>
        </authorList>
    </citation>
    <scope>NUCLEOTIDE SEQUENCE [LARGE SCALE GENOMIC DNA]</scope>
    <source>
        <strain evidence="1 2">CCMR0081</strain>
    </source>
</reference>
<dbReference type="EMBL" id="QXHD01000003">
    <property type="protein sequence ID" value="NEZ54257.1"/>
    <property type="molecule type" value="Genomic_DNA"/>
</dbReference>
<keyword evidence="2" id="KW-1185">Reference proteome</keyword>
<dbReference type="Proteomes" id="UP000481033">
    <property type="component" value="Unassembled WGS sequence"/>
</dbReference>
<dbReference type="AlphaFoldDB" id="A0A6M0RD71"/>
<accession>A0A6M0RD71</accession>
<protein>
    <submittedName>
        <fullName evidence="1">Uncharacterized protein</fullName>
    </submittedName>
</protein>
<organism evidence="1 2">
    <name type="scientific">Adonisia turfae CCMR0081</name>
    <dbReference type="NCBI Taxonomy" id="2292702"/>
    <lineage>
        <taxon>Bacteria</taxon>
        <taxon>Bacillati</taxon>
        <taxon>Cyanobacteriota</taxon>
        <taxon>Adonisia</taxon>
        <taxon>Adonisia turfae</taxon>
    </lineage>
</organism>
<gene>
    <name evidence="1" type="ORF">DXZ20_00770</name>
</gene>
<comment type="caution">
    <text evidence="1">The sequence shown here is derived from an EMBL/GenBank/DDBJ whole genome shotgun (WGS) entry which is preliminary data.</text>
</comment>